<evidence type="ECO:0000313" key="3">
    <source>
        <dbReference type="Proteomes" id="UP000184121"/>
    </source>
</evidence>
<dbReference type="AlphaFoldDB" id="A0A1M7D186"/>
<name>A0A1M7D186_9FLAO</name>
<dbReference type="InterPro" id="IPR001466">
    <property type="entry name" value="Beta-lactam-related"/>
</dbReference>
<dbReference type="RefSeq" id="WP_072970832.1">
    <property type="nucleotide sequence ID" value="NZ_FRBY01000002.1"/>
</dbReference>
<proteinExistence type="predicted"/>
<dbReference type="PANTHER" id="PTHR43283:SF3">
    <property type="entry name" value="BETA-LACTAMASE FAMILY PROTEIN (AFU_ORTHOLOGUE AFUA_5G07500)"/>
    <property type="match status" value="1"/>
</dbReference>
<sequence>MDFEIKKPSEIGLNEQALKNLDNAIQKRIDNGQTFGAAVIVARGGKIGYRKTFGTASGLRESSFEDLYLTMSCAKSFTSALALHFVDKGLLSLNTFVGDIIPNFSTFGKDKITLRHLLNHTAGVHASIAPPFPYSIADLIDLDKMITAYSSQPLVYETGSRSAYTQIASHALVGKMIELTDPKKRKFKDIAREDLFEPLEMYDTSFGLSEPNNSRRVPVAYTEKMSTPSSAVTATMLDSFANGIVPGGGGFTTIDDLFKFADAMRQQGNTGKYRLISKSLFEYASQNSTGDMINHAWDFAENEKRGVSFPANFHLIGGYTRGKGHFLTPCGSTASEKAIAGMGGGSTAWMVDPERDLTVAFLSSGFIEGIEHLHRVAEINDLALSACE</sequence>
<dbReference type="OrthoDB" id="9793489at2"/>
<dbReference type="Gene3D" id="3.40.710.10">
    <property type="entry name" value="DD-peptidase/beta-lactamase superfamily"/>
    <property type="match status" value="1"/>
</dbReference>
<protein>
    <submittedName>
        <fullName evidence="2">CubicO group peptidase, beta-lactamase class C family</fullName>
    </submittedName>
</protein>
<dbReference type="EMBL" id="FRBY01000002">
    <property type="protein sequence ID" value="SHL73230.1"/>
    <property type="molecule type" value="Genomic_DNA"/>
</dbReference>
<reference evidence="3" key="1">
    <citation type="submission" date="2016-11" db="EMBL/GenBank/DDBJ databases">
        <authorList>
            <person name="Varghese N."/>
            <person name="Submissions S."/>
        </authorList>
    </citation>
    <scope>NUCLEOTIDE SEQUENCE [LARGE SCALE GENOMIC DNA]</scope>
    <source>
        <strain evidence="3">DSM 1811</strain>
    </source>
</reference>
<keyword evidence="3" id="KW-1185">Reference proteome</keyword>
<evidence type="ECO:0000313" key="2">
    <source>
        <dbReference type="EMBL" id="SHL73230.1"/>
    </source>
</evidence>
<dbReference type="Pfam" id="PF00144">
    <property type="entry name" value="Beta-lactamase"/>
    <property type="match status" value="1"/>
</dbReference>
<dbReference type="STRING" id="29534.SAMN05444366_1364"/>
<feature type="domain" description="Beta-lactamase-related" evidence="1">
    <location>
        <begin position="21"/>
        <end position="367"/>
    </location>
</feature>
<evidence type="ECO:0000259" key="1">
    <source>
        <dbReference type="Pfam" id="PF00144"/>
    </source>
</evidence>
<dbReference type="InterPro" id="IPR050789">
    <property type="entry name" value="Diverse_Enzym_Activities"/>
</dbReference>
<accession>A0A1M7D186</accession>
<dbReference type="SUPFAM" id="SSF56601">
    <property type="entry name" value="beta-lactamase/transpeptidase-like"/>
    <property type="match status" value="1"/>
</dbReference>
<dbReference type="InterPro" id="IPR012338">
    <property type="entry name" value="Beta-lactam/transpept-like"/>
</dbReference>
<organism evidence="2 3">
    <name type="scientific">Flavobacterium saccharophilum</name>
    <dbReference type="NCBI Taxonomy" id="29534"/>
    <lineage>
        <taxon>Bacteria</taxon>
        <taxon>Pseudomonadati</taxon>
        <taxon>Bacteroidota</taxon>
        <taxon>Flavobacteriia</taxon>
        <taxon>Flavobacteriales</taxon>
        <taxon>Flavobacteriaceae</taxon>
        <taxon>Flavobacterium</taxon>
    </lineage>
</organism>
<dbReference type="Proteomes" id="UP000184121">
    <property type="component" value="Unassembled WGS sequence"/>
</dbReference>
<gene>
    <name evidence="2" type="ORF">SAMN05444366_1364</name>
</gene>
<dbReference type="PANTHER" id="PTHR43283">
    <property type="entry name" value="BETA-LACTAMASE-RELATED"/>
    <property type="match status" value="1"/>
</dbReference>